<accession>A0A518DH44</accession>
<proteinExistence type="predicted"/>
<dbReference type="AlphaFoldDB" id="A0A518DH44"/>
<dbReference type="EMBL" id="CP036291">
    <property type="protein sequence ID" value="QDU90793.1"/>
    <property type="molecule type" value="Genomic_DNA"/>
</dbReference>
<dbReference type="Proteomes" id="UP000317429">
    <property type="component" value="Chromosome"/>
</dbReference>
<dbReference type="KEGG" id="pnd:Pla175_42060"/>
<gene>
    <name evidence="1" type="ORF">Pla175_42060</name>
</gene>
<protein>
    <submittedName>
        <fullName evidence="1">Uncharacterized protein</fullName>
    </submittedName>
</protein>
<evidence type="ECO:0000313" key="1">
    <source>
        <dbReference type="EMBL" id="QDU90793.1"/>
    </source>
</evidence>
<organism evidence="1 2">
    <name type="scientific">Pirellulimonas nuda</name>
    <dbReference type="NCBI Taxonomy" id="2528009"/>
    <lineage>
        <taxon>Bacteria</taxon>
        <taxon>Pseudomonadati</taxon>
        <taxon>Planctomycetota</taxon>
        <taxon>Planctomycetia</taxon>
        <taxon>Pirellulales</taxon>
        <taxon>Lacipirellulaceae</taxon>
        <taxon>Pirellulimonas</taxon>
    </lineage>
</organism>
<name>A0A518DH44_9BACT</name>
<reference evidence="1 2" key="1">
    <citation type="submission" date="2019-02" db="EMBL/GenBank/DDBJ databases">
        <title>Deep-cultivation of Planctomycetes and their phenomic and genomic characterization uncovers novel biology.</title>
        <authorList>
            <person name="Wiegand S."/>
            <person name="Jogler M."/>
            <person name="Boedeker C."/>
            <person name="Pinto D."/>
            <person name="Vollmers J."/>
            <person name="Rivas-Marin E."/>
            <person name="Kohn T."/>
            <person name="Peeters S.H."/>
            <person name="Heuer A."/>
            <person name="Rast P."/>
            <person name="Oberbeckmann S."/>
            <person name="Bunk B."/>
            <person name="Jeske O."/>
            <person name="Meyerdierks A."/>
            <person name="Storesund J.E."/>
            <person name="Kallscheuer N."/>
            <person name="Luecker S."/>
            <person name="Lage O.M."/>
            <person name="Pohl T."/>
            <person name="Merkel B.J."/>
            <person name="Hornburger P."/>
            <person name="Mueller R.-W."/>
            <person name="Bruemmer F."/>
            <person name="Labrenz M."/>
            <person name="Spormann A.M."/>
            <person name="Op den Camp H."/>
            <person name="Overmann J."/>
            <person name="Amann R."/>
            <person name="Jetten M.S.M."/>
            <person name="Mascher T."/>
            <person name="Medema M.H."/>
            <person name="Devos D.P."/>
            <person name="Kaster A.-K."/>
            <person name="Ovreas L."/>
            <person name="Rohde M."/>
            <person name="Galperin M.Y."/>
            <person name="Jogler C."/>
        </authorList>
    </citation>
    <scope>NUCLEOTIDE SEQUENCE [LARGE SCALE GENOMIC DNA]</scope>
    <source>
        <strain evidence="1 2">Pla175</strain>
    </source>
</reference>
<sequence length="445" mass="46119">MDSRGWCSVVVLTTLLQTPSIDCVAQVVFDNGMANEIQVSDGMMFPAGIVVRDSVDLSPTTVFVNSLPIGGGPSPGRSVAVYGSSLFRHGFGQISGDLFATDDSTISLIFGSSVEGEALITGSALLQVGLSAGARKVTLNENARAEFTNSGPGVIEIAGNATASFNGGAMGNLTVTENGFAEILYADNNPTNPVSVVSGNATLIARNGLLSKILVQDNARFSTGFAGFDLVTVRDRGLAVVNFGAGAFGDLVATDGGTILLERYRTDFFSRLATLARGGKITLDVTRTYPTEAASILAESGSFVDLVRLRARGLTIDASDSFVNLSGGDLDELSITAKLGSEVSIRGGIFRDANLLIETGSVVTFFGSGFLVEGLGPPGEFPMAGSVSGWLADGQAFAFDFTRQVSPGADAGLIRFVTVPEPAAWVLSVAGAFAGVAGLRRRLLR</sequence>
<keyword evidence="2" id="KW-1185">Reference proteome</keyword>
<evidence type="ECO:0000313" key="2">
    <source>
        <dbReference type="Proteomes" id="UP000317429"/>
    </source>
</evidence>